<sequence>MNLTETMIFLDYFFKIVLPSSKNFGFRPRTTLEIVAVGELKLFFACLFKFLSAKPTI</sequence>
<organism evidence="1 2">
    <name type="scientific">Romanomermis culicivorax</name>
    <name type="common">Nematode worm</name>
    <dbReference type="NCBI Taxonomy" id="13658"/>
    <lineage>
        <taxon>Eukaryota</taxon>
        <taxon>Metazoa</taxon>
        <taxon>Ecdysozoa</taxon>
        <taxon>Nematoda</taxon>
        <taxon>Enoplea</taxon>
        <taxon>Dorylaimia</taxon>
        <taxon>Mermithida</taxon>
        <taxon>Mermithoidea</taxon>
        <taxon>Mermithidae</taxon>
        <taxon>Romanomermis</taxon>
    </lineage>
</organism>
<evidence type="ECO:0000313" key="1">
    <source>
        <dbReference type="Proteomes" id="UP000887565"/>
    </source>
</evidence>
<dbReference type="AlphaFoldDB" id="A0A915IH59"/>
<name>A0A915IH59_ROMCU</name>
<evidence type="ECO:0000313" key="2">
    <source>
        <dbReference type="WBParaSite" id="nRc.2.0.1.t13144-RA"/>
    </source>
</evidence>
<dbReference type="Proteomes" id="UP000887565">
    <property type="component" value="Unplaced"/>
</dbReference>
<proteinExistence type="predicted"/>
<protein>
    <submittedName>
        <fullName evidence="2">Uncharacterized protein</fullName>
    </submittedName>
</protein>
<dbReference type="WBParaSite" id="nRc.2.0.1.t13144-RA">
    <property type="protein sequence ID" value="nRc.2.0.1.t13144-RA"/>
    <property type="gene ID" value="nRc.2.0.1.g13144"/>
</dbReference>
<reference evidence="2" key="1">
    <citation type="submission" date="2022-11" db="UniProtKB">
        <authorList>
            <consortium name="WormBaseParasite"/>
        </authorList>
    </citation>
    <scope>IDENTIFICATION</scope>
</reference>
<accession>A0A915IH59</accession>
<keyword evidence="1" id="KW-1185">Reference proteome</keyword>